<dbReference type="AlphaFoldDB" id="A0A2J6SD64"/>
<name>A0A2J6SD64_HYAVF</name>
<dbReference type="STRING" id="1149755.A0A2J6SD64"/>
<evidence type="ECO:0000313" key="2">
    <source>
        <dbReference type="EMBL" id="PMD48704.1"/>
    </source>
</evidence>
<accession>A0A2J6SD64</accession>
<organism evidence="2 3">
    <name type="scientific">Hyaloscypha variabilis (strain UAMH 11265 / GT02V1 / F)</name>
    <name type="common">Meliniomyces variabilis</name>
    <dbReference type="NCBI Taxonomy" id="1149755"/>
    <lineage>
        <taxon>Eukaryota</taxon>
        <taxon>Fungi</taxon>
        <taxon>Dikarya</taxon>
        <taxon>Ascomycota</taxon>
        <taxon>Pezizomycotina</taxon>
        <taxon>Leotiomycetes</taxon>
        <taxon>Helotiales</taxon>
        <taxon>Hyaloscyphaceae</taxon>
        <taxon>Hyaloscypha</taxon>
        <taxon>Hyaloscypha variabilis</taxon>
    </lineage>
</organism>
<dbReference type="Gene3D" id="1.20.120.520">
    <property type="entry name" value="nmb1532 protein domain like"/>
    <property type="match status" value="1"/>
</dbReference>
<proteinExistence type="predicted"/>
<gene>
    <name evidence="2" type="ORF">L207DRAFT_539882</name>
</gene>
<dbReference type="Pfam" id="PF01814">
    <property type="entry name" value="Hemerythrin"/>
    <property type="match status" value="1"/>
</dbReference>
<evidence type="ECO:0000313" key="3">
    <source>
        <dbReference type="Proteomes" id="UP000235786"/>
    </source>
</evidence>
<dbReference type="InterPro" id="IPR012312">
    <property type="entry name" value="Hemerythrin-like"/>
</dbReference>
<reference evidence="2 3" key="1">
    <citation type="submission" date="2016-04" db="EMBL/GenBank/DDBJ databases">
        <title>A degradative enzymes factory behind the ericoid mycorrhizal symbiosis.</title>
        <authorList>
            <consortium name="DOE Joint Genome Institute"/>
            <person name="Martino E."/>
            <person name="Morin E."/>
            <person name="Grelet G."/>
            <person name="Kuo A."/>
            <person name="Kohler A."/>
            <person name="Daghino S."/>
            <person name="Barry K."/>
            <person name="Choi C."/>
            <person name="Cichocki N."/>
            <person name="Clum A."/>
            <person name="Copeland A."/>
            <person name="Hainaut M."/>
            <person name="Haridas S."/>
            <person name="Labutti K."/>
            <person name="Lindquist E."/>
            <person name="Lipzen A."/>
            <person name="Khouja H.-R."/>
            <person name="Murat C."/>
            <person name="Ohm R."/>
            <person name="Olson A."/>
            <person name="Spatafora J."/>
            <person name="Veneault-Fourrey C."/>
            <person name="Henrissat B."/>
            <person name="Grigoriev I."/>
            <person name="Martin F."/>
            <person name="Perotto S."/>
        </authorList>
    </citation>
    <scope>NUCLEOTIDE SEQUENCE [LARGE SCALE GENOMIC DNA]</scope>
    <source>
        <strain evidence="2 3">F</strain>
    </source>
</reference>
<dbReference type="PANTHER" id="PTHR38048">
    <property type="entry name" value="EXPRESSED PROTEIN"/>
    <property type="match status" value="1"/>
</dbReference>
<dbReference type="InterPro" id="IPR053206">
    <property type="entry name" value="Dimeric_xanthone_biosynth"/>
</dbReference>
<feature type="domain" description="Hemerythrin-like" evidence="1">
    <location>
        <begin position="39"/>
        <end position="160"/>
    </location>
</feature>
<dbReference type="EMBL" id="KZ613937">
    <property type="protein sequence ID" value="PMD48704.1"/>
    <property type="molecule type" value="Genomic_DNA"/>
</dbReference>
<evidence type="ECO:0000259" key="1">
    <source>
        <dbReference type="Pfam" id="PF01814"/>
    </source>
</evidence>
<sequence>MPLLTRQERLADGPFKLIETPAHAQKATTPYDQYLEGASIMALSHNVIIRGLNSIYRQAPHLKPEDHADFIAYSKCWFEVLDAHHTSEETSLFPEIEAKTGEKGIMKKNIEQHHAFLPGLEAYSEYLNSVTATPEIFSGEHLNTIIDSFASTLVEHLSDEIPTLLSLSRFGSKLRFLDGVNTESKKSPLHLSMTGGVPFFFRNLDTEYEDGLWRGWPPIPGLVWWVMQRSFVAWNWRLWRFASCDAHGKLKELPTLED</sequence>
<dbReference type="CDD" id="cd12108">
    <property type="entry name" value="Hr-like"/>
    <property type="match status" value="1"/>
</dbReference>
<dbReference type="PANTHER" id="PTHR38048:SF2">
    <property type="entry name" value="HEMERYTHRIN-LIKE DOMAIN-CONTAINING PROTEIN"/>
    <property type="match status" value="1"/>
</dbReference>
<dbReference type="Proteomes" id="UP000235786">
    <property type="component" value="Unassembled WGS sequence"/>
</dbReference>
<protein>
    <recommendedName>
        <fullName evidence="1">Hemerythrin-like domain-containing protein</fullName>
    </recommendedName>
</protein>
<keyword evidence="3" id="KW-1185">Reference proteome</keyword>
<dbReference type="OrthoDB" id="58416at2759"/>